<dbReference type="InterPro" id="IPR000700">
    <property type="entry name" value="PAS-assoc_C"/>
</dbReference>
<dbReference type="NCBIfam" id="TIGR00229">
    <property type="entry name" value="sensory_box"/>
    <property type="match status" value="1"/>
</dbReference>
<evidence type="ECO:0000259" key="2">
    <source>
        <dbReference type="PROSITE" id="PS50113"/>
    </source>
</evidence>
<dbReference type="InterPro" id="IPR003018">
    <property type="entry name" value="GAF"/>
</dbReference>
<dbReference type="Gene3D" id="3.30.450.20">
    <property type="entry name" value="PAS domain"/>
    <property type="match status" value="1"/>
</dbReference>
<evidence type="ECO:0000313" key="3">
    <source>
        <dbReference type="EMBL" id="MBD3323126.1"/>
    </source>
</evidence>
<sequence length="489" mass="55489">MLTRRKKLRPWFKGKPENLHLLTDLVQIFEPRTSLHEAFEQLGALLATYVHSVGSGLYLYESSTEGFALRFTHGNADVFAPHGELPPYEVELCGILPQELGMISIPLASADSSDLCHALLQACQAQGILSLLHLPIMAHGQPYGFIVLASKYAHQLPDEERHLFRIFSQHLSLATEKILLTEGFEQEVASKVSQLQQSEEKYRVLFEDASDAIMLVDFATQGFLDANRQAEALIGYSKDELLTMTVSDLWLRQDEKRLSRNLLHTLAKQGAVTLRERQILRKDGHLLWIEINASAIEYQGKQVALGIIRDISARKQIELEKEVIDAINKALLSSHDFQNVYQTVSQKLRSFFAFERMDILLPGSRTHTARVFVSIQSDTRSPILDEREFSLEGTPIEQVFHTGTPEIITYANSPSQRQMNTFLGHEFHTSLFFPLEYQERIIGILHFGSYRSGGFSPQHFDFLQHIATQLAIALDNMLLFQTVNEERAV</sequence>
<feature type="non-terminal residue" evidence="3">
    <location>
        <position position="489"/>
    </location>
</feature>
<name>A0A9D5JT39_9BACT</name>
<dbReference type="Pfam" id="PF01590">
    <property type="entry name" value="GAF"/>
    <property type="match status" value="1"/>
</dbReference>
<dbReference type="PANTHER" id="PTHR44757:SF2">
    <property type="entry name" value="BIOFILM ARCHITECTURE MAINTENANCE PROTEIN MBAA"/>
    <property type="match status" value="1"/>
</dbReference>
<organism evidence="3 4">
    <name type="scientific">candidate division KSB3 bacterium</name>
    <dbReference type="NCBI Taxonomy" id="2044937"/>
    <lineage>
        <taxon>Bacteria</taxon>
        <taxon>candidate division KSB3</taxon>
    </lineage>
</organism>
<dbReference type="PROSITE" id="PS50112">
    <property type="entry name" value="PAS"/>
    <property type="match status" value="1"/>
</dbReference>
<dbReference type="Proteomes" id="UP000649604">
    <property type="component" value="Unassembled WGS sequence"/>
</dbReference>
<dbReference type="PROSITE" id="PS50113">
    <property type="entry name" value="PAC"/>
    <property type="match status" value="1"/>
</dbReference>
<dbReference type="SUPFAM" id="SSF55785">
    <property type="entry name" value="PYP-like sensor domain (PAS domain)"/>
    <property type="match status" value="1"/>
</dbReference>
<dbReference type="InterPro" id="IPR035965">
    <property type="entry name" value="PAS-like_dom_sf"/>
</dbReference>
<dbReference type="InterPro" id="IPR000014">
    <property type="entry name" value="PAS"/>
</dbReference>
<reference evidence="3" key="1">
    <citation type="submission" date="2019-11" db="EMBL/GenBank/DDBJ databases">
        <title>Microbial mats filling the niche in hypersaline microbial mats.</title>
        <authorList>
            <person name="Wong H.L."/>
            <person name="Macleod F.I."/>
            <person name="White R.A. III"/>
            <person name="Burns B.P."/>
        </authorList>
    </citation>
    <scope>NUCLEOTIDE SEQUENCE</scope>
    <source>
        <strain evidence="3">Rbin_158</strain>
    </source>
</reference>
<dbReference type="SMART" id="SM00065">
    <property type="entry name" value="GAF"/>
    <property type="match status" value="2"/>
</dbReference>
<gene>
    <name evidence="3" type="ORF">GF339_00995</name>
</gene>
<dbReference type="SMART" id="SM00091">
    <property type="entry name" value="PAS"/>
    <property type="match status" value="1"/>
</dbReference>
<protein>
    <submittedName>
        <fullName evidence="3">PAS domain S-box protein</fullName>
    </submittedName>
</protein>
<dbReference type="Pfam" id="PF13185">
    <property type="entry name" value="GAF_2"/>
    <property type="match status" value="1"/>
</dbReference>
<dbReference type="Pfam" id="PF00989">
    <property type="entry name" value="PAS"/>
    <property type="match status" value="1"/>
</dbReference>
<dbReference type="InterPro" id="IPR052155">
    <property type="entry name" value="Biofilm_reg_signaling"/>
</dbReference>
<dbReference type="SMART" id="SM00086">
    <property type="entry name" value="PAC"/>
    <property type="match status" value="1"/>
</dbReference>
<evidence type="ECO:0000313" key="4">
    <source>
        <dbReference type="Proteomes" id="UP000649604"/>
    </source>
</evidence>
<evidence type="ECO:0000259" key="1">
    <source>
        <dbReference type="PROSITE" id="PS50112"/>
    </source>
</evidence>
<dbReference type="EMBL" id="WJJP01000028">
    <property type="protein sequence ID" value="MBD3323126.1"/>
    <property type="molecule type" value="Genomic_DNA"/>
</dbReference>
<dbReference type="AlphaFoldDB" id="A0A9D5JT39"/>
<dbReference type="CDD" id="cd00130">
    <property type="entry name" value="PAS"/>
    <property type="match status" value="1"/>
</dbReference>
<accession>A0A9D5JT39</accession>
<dbReference type="InterPro" id="IPR001610">
    <property type="entry name" value="PAC"/>
</dbReference>
<dbReference type="InterPro" id="IPR013767">
    <property type="entry name" value="PAS_fold"/>
</dbReference>
<dbReference type="Gene3D" id="3.30.450.40">
    <property type="match status" value="2"/>
</dbReference>
<dbReference type="SUPFAM" id="SSF55781">
    <property type="entry name" value="GAF domain-like"/>
    <property type="match status" value="2"/>
</dbReference>
<feature type="domain" description="PAS" evidence="1">
    <location>
        <begin position="198"/>
        <end position="269"/>
    </location>
</feature>
<dbReference type="InterPro" id="IPR029016">
    <property type="entry name" value="GAF-like_dom_sf"/>
</dbReference>
<proteinExistence type="predicted"/>
<dbReference type="GO" id="GO:0006355">
    <property type="term" value="P:regulation of DNA-templated transcription"/>
    <property type="evidence" value="ECO:0007669"/>
    <property type="project" value="InterPro"/>
</dbReference>
<comment type="caution">
    <text evidence="3">The sequence shown here is derived from an EMBL/GenBank/DDBJ whole genome shotgun (WGS) entry which is preliminary data.</text>
</comment>
<dbReference type="PANTHER" id="PTHR44757">
    <property type="entry name" value="DIGUANYLATE CYCLASE DGCP"/>
    <property type="match status" value="1"/>
</dbReference>
<feature type="domain" description="PAC" evidence="2">
    <location>
        <begin position="273"/>
        <end position="323"/>
    </location>
</feature>